<dbReference type="AlphaFoldDB" id="K1Q4R9"/>
<reference evidence="1" key="1">
    <citation type="journal article" date="2012" name="Nature">
        <title>The oyster genome reveals stress adaptation and complexity of shell formation.</title>
        <authorList>
            <person name="Zhang G."/>
            <person name="Fang X."/>
            <person name="Guo X."/>
            <person name="Li L."/>
            <person name="Luo R."/>
            <person name="Xu F."/>
            <person name="Yang P."/>
            <person name="Zhang L."/>
            <person name="Wang X."/>
            <person name="Qi H."/>
            <person name="Xiong Z."/>
            <person name="Que H."/>
            <person name="Xie Y."/>
            <person name="Holland P.W."/>
            <person name="Paps J."/>
            <person name="Zhu Y."/>
            <person name="Wu F."/>
            <person name="Chen Y."/>
            <person name="Wang J."/>
            <person name="Peng C."/>
            <person name="Meng J."/>
            <person name="Yang L."/>
            <person name="Liu J."/>
            <person name="Wen B."/>
            <person name="Zhang N."/>
            <person name="Huang Z."/>
            <person name="Zhu Q."/>
            <person name="Feng Y."/>
            <person name="Mount A."/>
            <person name="Hedgecock D."/>
            <person name="Xu Z."/>
            <person name="Liu Y."/>
            <person name="Domazet-Loso T."/>
            <person name="Du Y."/>
            <person name="Sun X."/>
            <person name="Zhang S."/>
            <person name="Liu B."/>
            <person name="Cheng P."/>
            <person name="Jiang X."/>
            <person name="Li J."/>
            <person name="Fan D."/>
            <person name="Wang W."/>
            <person name="Fu W."/>
            <person name="Wang T."/>
            <person name="Wang B."/>
            <person name="Zhang J."/>
            <person name="Peng Z."/>
            <person name="Li Y."/>
            <person name="Li N."/>
            <person name="Wang J."/>
            <person name="Chen M."/>
            <person name="He Y."/>
            <person name="Tan F."/>
            <person name="Song X."/>
            <person name="Zheng Q."/>
            <person name="Huang R."/>
            <person name="Yang H."/>
            <person name="Du X."/>
            <person name="Chen L."/>
            <person name="Yang M."/>
            <person name="Gaffney P.M."/>
            <person name="Wang S."/>
            <person name="Luo L."/>
            <person name="She Z."/>
            <person name="Ming Y."/>
            <person name="Huang W."/>
            <person name="Zhang S."/>
            <person name="Huang B."/>
            <person name="Zhang Y."/>
            <person name="Qu T."/>
            <person name="Ni P."/>
            <person name="Miao G."/>
            <person name="Wang J."/>
            <person name="Wang Q."/>
            <person name="Steinberg C.E."/>
            <person name="Wang H."/>
            <person name="Li N."/>
            <person name="Qian L."/>
            <person name="Zhang G."/>
            <person name="Li Y."/>
            <person name="Yang H."/>
            <person name="Liu X."/>
            <person name="Wang J."/>
            <person name="Yin Y."/>
            <person name="Wang J."/>
        </authorList>
    </citation>
    <scope>NUCLEOTIDE SEQUENCE [LARGE SCALE GENOMIC DNA]</scope>
    <source>
        <strain evidence="1">05x7-T-G4-1.051#20</strain>
    </source>
</reference>
<evidence type="ECO:0000313" key="1">
    <source>
        <dbReference type="EMBL" id="EKC31547.1"/>
    </source>
</evidence>
<accession>K1Q4R9</accession>
<proteinExistence type="predicted"/>
<sequence>MNTVKEQWACLDSFCSFCGKMSFFEKDKSFAAAIQDMSPHFSNEPTLQALRSVKTGVKLANVINSISRNGSLSSVMNDTNFVVRNFFRDPDKMKDILVNQLNVMSDDVADALLNANLNIPQVLHNIGSIDFRGIVCDQDRLREYMMFRLGVNVTSVSTSLCGIPESKIPEITNVVQNQIDIAAIIRVSKTLTTLTMDYTLTDAMEDLASMADLLYGTSNFMNIIRDLPDLKDLPSLLHKIPGLVDSITHLGFTDLSW</sequence>
<dbReference type="InParanoid" id="K1Q4R9"/>
<organism evidence="1">
    <name type="scientific">Magallana gigas</name>
    <name type="common">Pacific oyster</name>
    <name type="synonym">Crassostrea gigas</name>
    <dbReference type="NCBI Taxonomy" id="29159"/>
    <lineage>
        <taxon>Eukaryota</taxon>
        <taxon>Metazoa</taxon>
        <taxon>Spiralia</taxon>
        <taxon>Lophotrochozoa</taxon>
        <taxon>Mollusca</taxon>
        <taxon>Bivalvia</taxon>
        <taxon>Autobranchia</taxon>
        <taxon>Pteriomorphia</taxon>
        <taxon>Ostreida</taxon>
        <taxon>Ostreoidea</taxon>
        <taxon>Ostreidae</taxon>
        <taxon>Magallana</taxon>
    </lineage>
</organism>
<protein>
    <submittedName>
        <fullName evidence="1">Uncharacterized protein</fullName>
    </submittedName>
</protein>
<name>K1Q4R9_MAGGI</name>
<dbReference type="HOGENOM" id="CLU_1082801_0_0_1"/>
<gene>
    <name evidence="1" type="ORF">CGI_10027659</name>
</gene>
<dbReference type="EMBL" id="JH816755">
    <property type="protein sequence ID" value="EKC31547.1"/>
    <property type="molecule type" value="Genomic_DNA"/>
</dbReference>